<organism evidence="2 3">
    <name type="scientific">Saccharomonospora piscinae</name>
    <dbReference type="NCBI Taxonomy" id="687388"/>
    <lineage>
        <taxon>Bacteria</taxon>
        <taxon>Bacillati</taxon>
        <taxon>Actinomycetota</taxon>
        <taxon>Actinomycetes</taxon>
        <taxon>Pseudonocardiales</taxon>
        <taxon>Pseudonocardiaceae</taxon>
        <taxon>Saccharomonospora</taxon>
    </lineage>
</organism>
<dbReference type="Pfam" id="PF14269">
    <property type="entry name" value="Arylsulfotran_2"/>
    <property type="match status" value="1"/>
</dbReference>
<name>A0A1V9AA31_SACPI</name>
<sequence>MADGDLTRRRFLRRTALVGAGIAVPLTSGYVGYRLPRGDDASAAEPQPPAQPDGVHHFRSRPDLRPPKLTITEAGTPPAEPEYLFLSPKAYQASSPSQPGCAVIDRRGRPIWFLPREGPDLVPMDFTVQTYRGEPVLTWWQGKVLSGYGHGAGIVYDRSYQQIAEVRMGGGKQADLHEFLITEDDTALLMAYHPVRTDLTSIGGAADGWVHAGIVQEVDIASGDVLFEWNSLDHIAVDETYQDLGDSGTEEKPFDYIHLNSIEPTGDGGLVLSARNTWALYRISRSTGEVDWRMHGRKSDFELEDLARFSWQHDARLHSNDRLALFDNSSSPPQGPHSRGLVLRVDYERRTVAVENEFVHPARLRADNQGSMQLREDGGALVGWGSQPYTSEFDSDAELVFDSRFPEPDQSYRARTLDWVGTPAEKPAIAVGSNTAGGRTVYVSWNGSTEVAQWRVLAGESRSSLETVATAPRSGFETAVVAGSEGPYFAAIALDEQGEELAQSDPVRE</sequence>
<dbReference type="Proteomes" id="UP000192591">
    <property type="component" value="Unassembled WGS sequence"/>
</dbReference>
<dbReference type="STRING" id="1962155.B1813_05300"/>
<evidence type="ECO:0000256" key="1">
    <source>
        <dbReference type="SAM" id="MobiDB-lite"/>
    </source>
</evidence>
<evidence type="ECO:0000313" key="2">
    <source>
        <dbReference type="EMBL" id="OQO93931.1"/>
    </source>
</evidence>
<comment type="caution">
    <text evidence="2">The sequence shown here is derived from an EMBL/GenBank/DDBJ whole genome shotgun (WGS) entry which is preliminary data.</text>
</comment>
<dbReference type="InterPro" id="IPR053143">
    <property type="entry name" value="Arylsulfate_ST"/>
</dbReference>
<dbReference type="InterPro" id="IPR006311">
    <property type="entry name" value="TAT_signal"/>
</dbReference>
<proteinExistence type="predicted"/>
<dbReference type="PANTHER" id="PTHR35340">
    <property type="entry name" value="PQQ ENZYME REPEAT PROTEIN-RELATED"/>
    <property type="match status" value="1"/>
</dbReference>
<feature type="region of interest" description="Disordered" evidence="1">
    <location>
        <begin position="37"/>
        <end position="67"/>
    </location>
</feature>
<protein>
    <submittedName>
        <fullName evidence="2">ArsR family transcriptional regulator</fullName>
    </submittedName>
</protein>
<accession>A0A1V9AA31</accession>
<feature type="compositionally biased region" description="Basic and acidic residues" evidence="1">
    <location>
        <begin position="54"/>
        <end position="66"/>
    </location>
</feature>
<dbReference type="PANTHER" id="PTHR35340:SF6">
    <property type="entry name" value="ASST-DOMAIN-CONTAINING PROTEIN"/>
    <property type="match status" value="1"/>
</dbReference>
<evidence type="ECO:0000313" key="3">
    <source>
        <dbReference type="Proteomes" id="UP000192591"/>
    </source>
</evidence>
<dbReference type="RefSeq" id="WP_081190849.1">
    <property type="nucleotide sequence ID" value="NZ_MWIH01000003.1"/>
</dbReference>
<gene>
    <name evidence="2" type="ORF">B1813_05300</name>
</gene>
<reference evidence="2 3" key="1">
    <citation type="submission" date="2017-02" db="EMBL/GenBank/DDBJ databases">
        <title>Draft genome of Saccharomonospora sp. 154.</title>
        <authorList>
            <person name="Alonso-Carmona G.S."/>
            <person name="De La Haba R."/>
            <person name="Vera-Gargallo B."/>
            <person name="Sandoval-Trujillo A.H."/>
            <person name="Ramirez-Duran N."/>
            <person name="Ventosa A."/>
        </authorList>
    </citation>
    <scope>NUCLEOTIDE SEQUENCE [LARGE SCALE GENOMIC DNA]</scope>
    <source>
        <strain evidence="2 3">LRS4.154</strain>
    </source>
</reference>
<keyword evidence="3" id="KW-1185">Reference proteome</keyword>
<dbReference type="AlphaFoldDB" id="A0A1V9AA31"/>
<dbReference type="PROSITE" id="PS51318">
    <property type="entry name" value="TAT"/>
    <property type="match status" value="1"/>
</dbReference>
<dbReference type="EMBL" id="MWIH01000003">
    <property type="protein sequence ID" value="OQO93931.1"/>
    <property type="molecule type" value="Genomic_DNA"/>
</dbReference>
<dbReference type="InterPro" id="IPR039535">
    <property type="entry name" value="ASST-like"/>
</dbReference>